<evidence type="ECO:0000313" key="1">
    <source>
        <dbReference type="EMBL" id="KIK54584.1"/>
    </source>
</evidence>
<reference evidence="1 2" key="1">
    <citation type="submission" date="2014-04" db="EMBL/GenBank/DDBJ databases">
        <title>Evolutionary Origins and Diversification of the Mycorrhizal Mutualists.</title>
        <authorList>
            <consortium name="DOE Joint Genome Institute"/>
            <consortium name="Mycorrhizal Genomics Consortium"/>
            <person name="Kohler A."/>
            <person name="Kuo A."/>
            <person name="Nagy L.G."/>
            <person name="Floudas D."/>
            <person name="Copeland A."/>
            <person name="Barry K.W."/>
            <person name="Cichocki N."/>
            <person name="Veneault-Fourrey C."/>
            <person name="LaButti K."/>
            <person name="Lindquist E.A."/>
            <person name="Lipzen A."/>
            <person name="Lundell T."/>
            <person name="Morin E."/>
            <person name="Murat C."/>
            <person name="Riley R."/>
            <person name="Ohm R."/>
            <person name="Sun H."/>
            <person name="Tunlid A."/>
            <person name="Henrissat B."/>
            <person name="Grigoriev I.V."/>
            <person name="Hibbett D.S."/>
            <person name="Martin F."/>
        </authorList>
    </citation>
    <scope>NUCLEOTIDE SEQUENCE [LARGE SCALE GENOMIC DNA]</scope>
    <source>
        <strain evidence="1 2">FD-317 M1</strain>
    </source>
</reference>
<keyword evidence="2" id="KW-1185">Reference proteome</keyword>
<organism evidence="1 2">
    <name type="scientific">Collybiopsis luxurians FD-317 M1</name>
    <dbReference type="NCBI Taxonomy" id="944289"/>
    <lineage>
        <taxon>Eukaryota</taxon>
        <taxon>Fungi</taxon>
        <taxon>Dikarya</taxon>
        <taxon>Basidiomycota</taxon>
        <taxon>Agaricomycotina</taxon>
        <taxon>Agaricomycetes</taxon>
        <taxon>Agaricomycetidae</taxon>
        <taxon>Agaricales</taxon>
        <taxon>Marasmiineae</taxon>
        <taxon>Omphalotaceae</taxon>
        <taxon>Collybiopsis</taxon>
        <taxon>Collybiopsis luxurians</taxon>
    </lineage>
</organism>
<sequence length="214" mass="23609">MSTSTITQVPMFNGSNYPTWEVSMKAYLCLQGVWQIVSGENKQLADTYTETTCTVGTGENAQSQTFTTNTTSDEQHKEQTEWDQYDDMAQGAIQMHLPTDISLTVMKETSEKTWDCIAKTYGRPGAAGKFAIFCEAITFTISDNVDLTGPIFSLMSLFSCLAGVEVTFSDPIKAMIILAALLISWDLFCATMLVQSNDISPTDIIPSIADEYHQ</sequence>
<name>A0A0D0BXP6_9AGAR</name>
<dbReference type="AlphaFoldDB" id="A0A0D0BXP6"/>
<dbReference type="HOGENOM" id="CLU_101061_0_0_1"/>
<gene>
    <name evidence="1" type="ORF">GYMLUDRAFT_249310</name>
</gene>
<proteinExistence type="predicted"/>
<evidence type="ECO:0008006" key="3">
    <source>
        <dbReference type="Google" id="ProtNLM"/>
    </source>
</evidence>
<dbReference type="EMBL" id="KN834814">
    <property type="protein sequence ID" value="KIK54584.1"/>
    <property type="molecule type" value="Genomic_DNA"/>
</dbReference>
<dbReference type="OrthoDB" id="3066115at2759"/>
<dbReference type="Pfam" id="PF14223">
    <property type="entry name" value="Retrotran_gag_2"/>
    <property type="match status" value="1"/>
</dbReference>
<dbReference type="Proteomes" id="UP000053593">
    <property type="component" value="Unassembled WGS sequence"/>
</dbReference>
<protein>
    <recommendedName>
        <fullName evidence="3">DUF4219 domain-containing protein</fullName>
    </recommendedName>
</protein>
<accession>A0A0D0BXP6</accession>
<evidence type="ECO:0000313" key="2">
    <source>
        <dbReference type="Proteomes" id="UP000053593"/>
    </source>
</evidence>